<dbReference type="Gene3D" id="1.10.150.130">
    <property type="match status" value="1"/>
</dbReference>
<feature type="active site" evidence="11">
    <location>
        <position position="264"/>
    </location>
</feature>
<keyword evidence="8 11" id="KW-0238">DNA-binding</keyword>
<dbReference type="GO" id="GO:0007059">
    <property type="term" value="P:chromosome segregation"/>
    <property type="evidence" value="ECO:0007669"/>
    <property type="project" value="UniProtKB-UniRule"/>
</dbReference>
<evidence type="ECO:0000256" key="5">
    <source>
        <dbReference type="ARBA" id="ARBA00022618"/>
    </source>
</evidence>
<dbReference type="Pfam" id="PF02899">
    <property type="entry name" value="Phage_int_SAM_1"/>
    <property type="match status" value="1"/>
</dbReference>
<dbReference type="CDD" id="cd00798">
    <property type="entry name" value="INT_XerDC_C"/>
    <property type="match status" value="1"/>
</dbReference>
<reference evidence="15" key="1">
    <citation type="submission" date="2019-08" db="EMBL/GenBank/DDBJ databases">
        <authorList>
            <person name="Busch A."/>
        </authorList>
    </citation>
    <scope>NUCLEOTIDE SEQUENCE</scope>
    <source>
        <strain evidence="15">15T0085</strain>
        <strain evidence="14">17T1429</strain>
    </source>
</reference>
<comment type="similarity">
    <text evidence="2 11">Belongs to the 'phage' integrase family. XerD subfamily.</text>
</comment>
<dbReference type="InterPro" id="IPR011932">
    <property type="entry name" value="Recomb_XerD"/>
</dbReference>
<evidence type="ECO:0000256" key="10">
    <source>
        <dbReference type="ARBA" id="ARBA00023306"/>
    </source>
</evidence>
<dbReference type="GO" id="GO:0005737">
    <property type="term" value="C:cytoplasm"/>
    <property type="evidence" value="ECO:0007669"/>
    <property type="project" value="UniProtKB-SubCell"/>
</dbReference>
<dbReference type="NCBIfam" id="TIGR02225">
    <property type="entry name" value="recomb_XerD"/>
    <property type="match status" value="1"/>
</dbReference>
<dbReference type="HAMAP" id="MF_01808">
    <property type="entry name" value="Recomb_XerC_XerD"/>
    <property type="match status" value="1"/>
</dbReference>
<dbReference type="eggNOG" id="COG4974">
    <property type="taxonomic scope" value="Bacteria"/>
</dbReference>
<dbReference type="OMA" id="FWYLIKR"/>
<dbReference type="InterPro" id="IPR011010">
    <property type="entry name" value="DNA_brk_join_enz"/>
</dbReference>
<evidence type="ECO:0000259" key="13">
    <source>
        <dbReference type="PROSITE" id="PS51900"/>
    </source>
</evidence>
<dbReference type="HOGENOM" id="CLU_027562_9_0_6"/>
<sequence length="292" mass="33322">MSSAVDAFLDNLWLEHGLSQNTISSYRTDLKFLQNYFAKTDLISLDFEQLYAFISYRSKNGYSSHSNARMISTLRKFYAWLISTGQTNNNPTAKLTLPKLAKKLPKDMTETDVERLLQAPDMTEDVGIRDKAMLELMYATGLRVSELVGLNIDDININIGVIQVMGKGSKERIVPIGEYALEYLQKYFAEARTSLSKNFKEKAVFISKHAKRITRQSFWHRIKNYALIAGINTDISPHTLRHAFATHLLNHGADLRSVQLLLGHSNVSTTTIYTHISQNRLQEIYQKHHPRG</sequence>
<keyword evidence="4 11" id="KW-0963">Cytoplasm</keyword>
<name>A0A0B6E373_FRATU</name>
<dbReference type="KEGG" id="ftv:CH67_2148"/>
<evidence type="ECO:0000256" key="7">
    <source>
        <dbReference type="ARBA" id="ARBA00022908"/>
    </source>
</evidence>
<dbReference type="GO" id="GO:0003677">
    <property type="term" value="F:DNA binding"/>
    <property type="evidence" value="ECO:0007669"/>
    <property type="project" value="UniProtKB-UniRule"/>
</dbReference>
<accession>A0A0B6E373</accession>
<dbReference type="PROSITE" id="PS51898">
    <property type="entry name" value="TYR_RECOMBINASE"/>
    <property type="match status" value="1"/>
</dbReference>
<protein>
    <recommendedName>
        <fullName evidence="3 11">Tyrosine recombinase XerD</fullName>
    </recommendedName>
</protein>
<feature type="active site" evidence="11">
    <location>
        <position position="143"/>
    </location>
</feature>
<reference evidence="15" key="2">
    <citation type="submission" date="2020-02" db="EMBL/GenBank/DDBJ databases">
        <title>Using affinity propagation clustering for identifying bacterial clades and subclades with whole-genome sequences of Francisella tularensis.</title>
        <authorList>
            <person name="Homeier-Bachmann T."/>
            <person name="Abdel-Glil M.Y."/>
            <person name="Hackbart A."/>
            <person name="Hotzel H."/>
            <person name="Tomaso H."/>
        </authorList>
    </citation>
    <scope>NUCLEOTIDE SEQUENCE</scope>
    <source>
        <strain evidence="15">15T0085</strain>
        <strain evidence="14">17T1429</strain>
    </source>
</reference>
<dbReference type="KEGG" id="ftc:DA46_1000"/>
<evidence type="ECO:0000256" key="4">
    <source>
        <dbReference type="ARBA" id="ARBA00022490"/>
    </source>
</evidence>
<evidence type="ECO:0000256" key="1">
    <source>
        <dbReference type="ARBA" id="ARBA00004496"/>
    </source>
</evidence>
<feature type="domain" description="Tyr recombinase" evidence="12">
    <location>
        <begin position="103"/>
        <end position="286"/>
    </location>
</feature>
<keyword evidence="9 11" id="KW-0233">DNA recombination</keyword>
<feature type="domain" description="Core-binding (CB)" evidence="13">
    <location>
        <begin position="1"/>
        <end position="82"/>
    </location>
</feature>
<proteinExistence type="inferred from homology"/>
<evidence type="ECO:0000256" key="3">
    <source>
        <dbReference type="ARBA" id="ARBA00015810"/>
    </source>
</evidence>
<feature type="active site" evidence="11">
    <location>
        <position position="167"/>
    </location>
</feature>
<dbReference type="NCBIfam" id="NF040815">
    <property type="entry name" value="recomb_XerA_Arch"/>
    <property type="match status" value="1"/>
</dbReference>
<feature type="active site" description="O-(3'-phospho-DNA)-tyrosine intermediate" evidence="11">
    <location>
        <position position="273"/>
    </location>
</feature>
<dbReference type="PROSITE" id="PS51900">
    <property type="entry name" value="CB"/>
    <property type="match status" value="1"/>
</dbReference>
<dbReference type="AlphaFoldDB" id="A0A0B6E373"/>
<keyword evidence="7 11" id="KW-0229">DNA integration</keyword>
<dbReference type="InterPro" id="IPR050090">
    <property type="entry name" value="Tyrosine_recombinase_XerCD"/>
</dbReference>
<keyword evidence="5 11" id="KW-0132">Cell division</keyword>
<keyword evidence="10 11" id="KW-0131">Cell cycle</keyword>
<dbReference type="EMBL" id="JAAGJP010000008">
    <property type="protein sequence ID" value="NDS67894.1"/>
    <property type="molecule type" value="Genomic_DNA"/>
</dbReference>
<dbReference type="GO" id="GO:0051301">
    <property type="term" value="P:cell division"/>
    <property type="evidence" value="ECO:0007669"/>
    <property type="project" value="UniProtKB-KW"/>
</dbReference>
<comment type="function">
    <text evidence="11">Site-specific tyrosine recombinase, which acts by catalyzing the cutting and rejoining of the recombining DNA molecules. The XerC-XerD complex is essential to convert dimers of the bacterial chromosome into monomers to permit their segregation at cell division. It also contributes to the segregational stability of plasmids.</text>
</comment>
<dbReference type="PANTHER" id="PTHR30349:SF90">
    <property type="entry name" value="TYROSINE RECOMBINASE XERD"/>
    <property type="match status" value="1"/>
</dbReference>
<evidence type="ECO:0000256" key="6">
    <source>
        <dbReference type="ARBA" id="ARBA00022829"/>
    </source>
</evidence>
<dbReference type="EMBL" id="JAAGKH010000005">
    <property type="protein sequence ID" value="NDR88360.1"/>
    <property type="molecule type" value="Genomic_DNA"/>
</dbReference>
<dbReference type="HAMAP" id="MF_01807">
    <property type="entry name" value="Recomb_XerD"/>
    <property type="match status" value="1"/>
</dbReference>
<dbReference type="InterPro" id="IPR002104">
    <property type="entry name" value="Integrase_catalytic"/>
</dbReference>
<evidence type="ECO:0000256" key="9">
    <source>
        <dbReference type="ARBA" id="ARBA00023172"/>
    </source>
</evidence>
<dbReference type="RefSeq" id="WP_003017208.1">
    <property type="nucleotide sequence ID" value="NZ_AP023459.1"/>
</dbReference>
<dbReference type="KEGG" id="ftz:CH68_1879"/>
<dbReference type="NCBIfam" id="NF001399">
    <property type="entry name" value="PRK00283.1"/>
    <property type="match status" value="1"/>
</dbReference>
<dbReference type="GO" id="GO:0009037">
    <property type="term" value="F:tyrosine-based site-specific recombinase activity"/>
    <property type="evidence" value="ECO:0007669"/>
    <property type="project" value="UniProtKB-UniRule"/>
</dbReference>
<comment type="subunit">
    <text evidence="11">Forms a cyclic heterotetrameric complex composed of two molecules of XerC and two molecules of XerD.</text>
</comment>
<dbReference type="InterPro" id="IPR044068">
    <property type="entry name" value="CB"/>
</dbReference>
<organism evidence="15">
    <name type="scientific">Francisella tularensis subsp. holarctica</name>
    <dbReference type="NCBI Taxonomy" id="119857"/>
    <lineage>
        <taxon>Bacteria</taxon>
        <taxon>Pseudomonadati</taxon>
        <taxon>Pseudomonadota</taxon>
        <taxon>Gammaproteobacteria</taxon>
        <taxon>Thiotrichales</taxon>
        <taxon>Francisellaceae</taxon>
        <taxon>Francisella</taxon>
    </lineage>
</organism>
<dbReference type="InterPro" id="IPR023009">
    <property type="entry name" value="Tyrosine_recombinase_XerC/XerD"/>
</dbReference>
<dbReference type="InterPro" id="IPR010998">
    <property type="entry name" value="Integrase_recombinase_N"/>
</dbReference>
<comment type="subcellular location">
    <subcellularLocation>
        <location evidence="1 11">Cytoplasm</location>
    </subcellularLocation>
</comment>
<evidence type="ECO:0000313" key="15">
    <source>
        <dbReference type="EMBL" id="NDS67894.1"/>
    </source>
</evidence>
<evidence type="ECO:0000259" key="12">
    <source>
        <dbReference type="PROSITE" id="PS51898"/>
    </source>
</evidence>
<evidence type="ECO:0000313" key="14">
    <source>
        <dbReference type="EMBL" id="NDR88360.1"/>
    </source>
</evidence>
<comment type="caution">
    <text evidence="15">The sequence shown here is derived from an EMBL/GenBank/DDBJ whole genome shotgun (WGS) entry which is preliminary data.</text>
</comment>
<gene>
    <name evidence="11 15" type="primary">xerD</name>
    <name evidence="15" type="ORF">FWI86_01945</name>
    <name evidence="14" type="ORF">FWJ04_01205</name>
</gene>
<keyword evidence="6 11" id="KW-0159">Chromosome partition</keyword>
<dbReference type="GO" id="GO:0006313">
    <property type="term" value="P:DNA transposition"/>
    <property type="evidence" value="ECO:0007669"/>
    <property type="project" value="UniProtKB-UniRule"/>
</dbReference>
<dbReference type="InterPro" id="IPR013762">
    <property type="entry name" value="Integrase-like_cat_sf"/>
</dbReference>
<dbReference type="InterPro" id="IPR004107">
    <property type="entry name" value="Integrase_SAM-like_N"/>
</dbReference>
<evidence type="ECO:0000256" key="11">
    <source>
        <dbReference type="HAMAP-Rule" id="MF_01807"/>
    </source>
</evidence>
<evidence type="ECO:0000256" key="8">
    <source>
        <dbReference type="ARBA" id="ARBA00023125"/>
    </source>
</evidence>
<dbReference type="Pfam" id="PF00589">
    <property type="entry name" value="Phage_integrase"/>
    <property type="match status" value="1"/>
</dbReference>
<evidence type="ECO:0000256" key="2">
    <source>
        <dbReference type="ARBA" id="ARBA00010450"/>
    </source>
</evidence>
<feature type="active site" evidence="11">
    <location>
        <position position="238"/>
    </location>
</feature>
<dbReference type="SUPFAM" id="SSF56349">
    <property type="entry name" value="DNA breaking-rejoining enzymes"/>
    <property type="match status" value="1"/>
</dbReference>
<dbReference type="Gene3D" id="1.10.443.10">
    <property type="entry name" value="Intergrase catalytic core"/>
    <property type="match status" value="1"/>
</dbReference>
<feature type="active site" evidence="11">
    <location>
        <position position="241"/>
    </location>
</feature>
<dbReference type="PANTHER" id="PTHR30349">
    <property type="entry name" value="PHAGE INTEGRASE-RELATED"/>
    <property type="match status" value="1"/>
</dbReference>